<evidence type="ECO:0000313" key="1">
    <source>
        <dbReference type="EMBL" id="MBX17395.1"/>
    </source>
</evidence>
<dbReference type="EMBL" id="GGEC01036911">
    <property type="protein sequence ID" value="MBX17395.1"/>
    <property type="molecule type" value="Transcribed_RNA"/>
</dbReference>
<organism evidence="1">
    <name type="scientific">Rhizophora mucronata</name>
    <name type="common">Asiatic mangrove</name>
    <dbReference type="NCBI Taxonomy" id="61149"/>
    <lineage>
        <taxon>Eukaryota</taxon>
        <taxon>Viridiplantae</taxon>
        <taxon>Streptophyta</taxon>
        <taxon>Embryophyta</taxon>
        <taxon>Tracheophyta</taxon>
        <taxon>Spermatophyta</taxon>
        <taxon>Magnoliopsida</taxon>
        <taxon>eudicotyledons</taxon>
        <taxon>Gunneridae</taxon>
        <taxon>Pentapetalae</taxon>
        <taxon>rosids</taxon>
        <taxon>fabids</taxon>
        <taxon>Malpighiales</taxon>
        <taxon>Rhizophoraceae</taxon>
        <taxon>Rhizophora</taxon>
    </lineage>
</organism>
<accession>A0A2P2LHE1</accession>
<sequence length="83" mass="9818">MVCYSDYHEVIWFVFLSLGFETWKGRRMIYLLRIKDGHLVPVAVLFSIPRKNKPTTLDDKWRKGCKRSLAWRGKCLDVANIDD</sequence>
<name>A0A2P2LHE1_RHIMU</name>
<dbReference type="AlphaFoldDB" id="A0A2P2LHE1"/>
<protein>
    <submittedName>
        <fullName evidence="1">Uncharacterized protein</fullName>
    </submittedName>
</protein>
<reference evidence="1" key="1">
    <citation type="submission" date="2018-02" db="EMBL/GenBank/DDBJ databases">
        <title>Rhizophora mucronata_Transcriptome.</title>
        <authorList>
            <person name="Meera S.P."/>
            <person name="Sreeshan A."/>
            <person name="Augustine A."/>
        </authorList>
    </citation>
    <scope>NUCLEOTIDE SEQUENCE</scope>
    <source>
        <tissue evidence="1">Leaf</tissue>
    </source>
</reference>
<proteinExistence type="predicted"/>